<dbReference type="GO" id="GO:0046166">
    <property type="term" value="P:glyceraldehyde-3-phosphate biosynthetic process"/>
    <property type="evidence" value="ECO:0007669"/>
    <property type="project" value="TreeGrafter"/>
</dbReference>
<keyword evidence="1 2" id="KW-0413">Isomerase</keyword>
<comment type="catalytic activity">
    <reaction evidence="2">
        <text>D-glyceraldehyde 3-phosphate = dihydroxyacetone phosphate</text>
        <dbReference type="Rhea" id="RHEA:18585"/>
        <dbReference type="ChEBI" id="CHEBI:57642"/>
        <dbReference type="ChEBI" id="CHEBI:59776"/>
        <dbReference type="EC" id="5.3.1.1"/>
    </reaction>
</comment>
<organism evidence="3 4">
    <name type="scientific">Cryobacterium lactosi</name>
    <dbReference type="NCBI Taxonomy" id="1259202"/>
    <lineage>
        <taxon>Bacteria</taxon>
        <taxon>Bacillati</taxon>
        <taxon>Actinomycetota</taxon>
        <taxon>Actinomycetes</taxon>
        <taxon>Micrococcales</taxon>
        <taxon>Microbacteriaceae</taxon>
        <taxon>Cryobacterium</taxon>
    </lineage>
</organism>
<dbReference type="GO" id="GO:0019563">
    <property type="term" value="P:glycerol catabolic process"/>
    <property type="evidence" value="ECO:0007669"/>
    <property type="project" value="TreeGrafter"/>
</dbReference>
<dbReference type="SUPFAM" id="SSF51351">
    <property type="entry name" value="Triosephosphate isomerase (TIM)"/>
    <property type="match status" value="1"/>
</dbReference>
<dbReference type="AlphaFoldDB" id="A0A4R9BMA9"/>
<dbReference type="PANTHER" id="PTHR21139">
    <property type="entry name" value="TRIOSEPHOSPHATE ISOMERASE"/>
    <property type="match status" value="1"/>
</dbReference>
<keyword evidence="2" id="KW-0312">Gluconeogenesis</keyword>
<dbReference type="GO" id="GO:0006096">
    <property type="term" value="P:glycolytic process"/>
    <property type="evidence" value="ECO:0007669"/>
    <property type="project" value="UniProtKB-UniPathway"/>
</dbReference>
<evidence type="ECO:0000256" key="2">
    <source>
        <dbReference type="RuleBase" id="RU363013"/>
    </source>
</evidence>
<dbReference type="CDD" id="cd00311">
    <property type="entry name" value="TIM"/>
    <property type="match status" value="1"/>
</dbReference>
<dbReference type="OrthoDB" id="9809429at2"/>
<keyword evidence="4" id="KW-1185">Reference proteome</keyword>
<evidence type="ECO:0000313" key="4">
    <source>
        <dbReference type="Proteomes" id="UP000298468"/>
    </source>
</evidence>
<evidence type="ECO:0000313" key="3">
    <source>
        <dbReference type="EMBL" id="TFD87076.1"/>
    </source>
</evidence>
<comment type="subcellular location">
    <subcellularLocation>
        <location evidence="2">Cytoplasm</location>
    </subcellularLocation>
</comment>
<dbReference type="UniPathway" id="UPA00138"/>
<proteinExistence type="inferred from homology"/>
<name>A0A4R9BMA9_9MICO</name>
<dbReference type="InterPro" id="IPR000652">
    <property type="entry name" value="Triosephosphate_isomerase"/>
</dbReference>
<dbReference type="UniPathway" id="UPA00109">
    <property type="reaction ID" value="UER00189"/>
</dbReference>
<dbReference type="EMBL" id="SOHM01000031">
    <property type="protein sequence ID" value="TFD87076.1"/>
    <property type="molecule type" value="Genomic_DNA"/>
</dbReference>
<dbReference type="GO" id="GO:0006094">
    <property type="term" value="P:gluconeogenesis"/>
    <property type="evidence" value="ECO:0007669"/>
    <property type="project" value="UniProtKB-UniPathway"/>
</dbReference>
<comment type="subunit">
    <text evidence="2">Homodimer.</text>
</comment>
<dbReference type="PANTHER" id="PTHR21139:SF2">
    <property type="entry name" value="TRIOSEPHOSPHATE ISOMERASE"/>
    <property type="match status" value="1"/>
</dbReference>
<dbReference type="RefSeq" id="WP_134641558.1">
    <property type="nucleotide sequence ID" value="NZ_SOHM01000031.1"/>
</dbReference>
<dbReference type="InterPro" id="IPR013785">
    <property type="entry name" value="Aldolase_TIM"/>
</dbReference>
<protein>
    <recommendedName>
        <fullName evidence="2">Triosephosphate isomerase</fullName>
        <ecNumber evidence="2">5.3.1.1</ecNumber>
    </recommendedName>
</protein>
<keyword evidence="2" id="KW-0963">Cytoplasm</keyword>
<gene>
    <name evidence="3" type="ORF">E3T61_14565</name>
</gene>
<dbReference type="InterPro" id="IPR035990">
    <property type="entry name" value="TIM_sf"/>
</dbReference>
<comment type="pathway">
    <text evidence="2">Carbohydrate degradation; glycolysis; D-glyceraldehyde 3-phosphate from glycerone phosphate: step 1/1.</text>
</comment>
<comment type="pathway">
    <text evidence="2">Carbohydrate biosynthesis; gluconeogenesis.</text>
</comment>
<dbReference type="Gene3D" id="3.20.20.70">
    <property type="entry name" value="Aldolase class I"/>
    <property type="match status" value="1"/>
</dbReference>
<keyword evidence="2" id="KW-0324">Glycolysis</keyword>
<reference evidence="3 4" key="1">
    <citation type="submission" date="2019-03" db="EMBL/GenBank/DDBJ databases">
        <title>Genomics of glacier-inhabiting Cryobacterium strains.</title>
        <authorList>
            <person name="Liu Q."/>
            <person name="Xin Y.-H."/>
        </authorList>
    </citation>
    <scope>NUCLEOTIDE SEQUENCE [LARGE SCALE GENOMIC DNA]</scope>
    <source>
        <strain evidence="3 4">Sr59</strain>
    </source>
</reference>
<comment type="caution">
    <text evidence="3">The sequence shown here is derived from an EMBL/GenBank/DDBJ whole genome shotgun (WGS) entry which is preliminary data.</text>
</comment>
<dbReference type="GO" id="GO:0005829">
    <property type="term" value="C:cytosol"/>
    <property type="evidence" value="ECO:0007669"/>
    <property type="project" value="TreeGrafter"/>
</dbReference>
<dbReference type="EC" id="5.3.1.1" evidence="2"/>
<comment type="similarity">
    <text evidence="2">Belongs to the triosephosphate isomerase family.</text>
</comment>
<dbReference type="PROSITE" id="PS51440">
    <property type="entry name" value="TIM_2"/>
    <property type="match status" value="1"/>
</dbReference>
<evidence type="ECO:0000256" key="1">
    <source>
        <dbReference type="ARBA" id="ARBA00023235"/>
    </source>
</evidence>
<dbReference type="Proteomes" id="UP000298468">
    <property type="component" value="Unassembled WGS sequence"/>
</dbReference>
<accession>A0A4R9BMA9</accession>
<dbReference type="Pfam" id="PF00121">
    <property type="entry name" value="TIM"/>
    <property type="match status" value="1"/>
</dbReference>
<dbReference type="GO" id="GO:0004807">
    <property type="term" value="F:triose-phosphate isomerase activity"/>
    <property type="evidence" value="ECO:0007669"/>
    <property type="project" value="UniProtKB-EC"/>
</dbReference>
<sequence length="260" mass="26903">MPASTPATTGQQHCVIGVSTKMYLGYQASLDWLTAVRAVVAARAPLPAALTVFVAPSFPVLESAHRILAGSGVVLGAQNCSTAAGALTGEVSPALLAEMGVELVEIGHAERRRLFGETDAVVAAKTAAAVLAGLTPLLCVGETVRDTPTATAQFCYEQITNALGRGVHLDSVMVAYEPVWAIGAAEPAEPAYVNDVVGRLRESLRPLSAAGGPQIIYGGSATVGLLPRLVAVDGLFLGRFAHDPAAFGRILDEAIHRVSR</sequence>